<dbReference type="PROSITE" id="PS50850">
    <property type="entry name" value="MFS"/>
    <property type="match status" value="1"/>
</dbReference>
<dbReference type="Proteomes" id="UP000319516">
    <property type="component" value="Unassembled WGS sequence"/>
</dbReference>
<dbReference type="AlphaFoldDB" id="A0A542YNN0"/>
<dbReference type="InterPro" id="IPR036259">
    <property type="entry name" value="MFS_trans_sf"/>
</dbReference>
<dbReference type="Gene3D" id="1.20.1250.20">
    <property type="entry name" value="MFS general substrate transporter like domains"/>
    <property type="match status" value="2"/>
</dbReference>
<evidence type="ECO:0000256" key="3">
    <source>
        <dbReference type="ARBA" id="ARBA00022989"/>
    </source>
</evidence>
<evidence type="ECO:0000313" key="7">
    <source>
        <dbReference type="EMBL" id="TQL49706.1"/>
    </source>
</evidence>
<feature type="transmembrane region" description="Helical" evidence="5">
    <location>
        <begin position="369"/>
        <end position="389"/>
    </location>
</feature>
<dbReference type="EMBL" id="VFOP01000001">
    <property type="protein sequence ID" value="TQL49706.1"/>
    <property type="molecule type" value="Genomic_DNA"/>
</dbReference>
<feature type="transmembrane region" description="Helical" evidence="5">
    <location>
        <begin position="340"/>
        <end position="363"/>
    </location>
</feature>
<dbReference type="OrthoDB" id="9797953at2"/>
<evidence type="ECO:0000256" key="4">
    <source>
        <dbReference type="ARBA" id="ARBA00023136"/>
    </source>
</evidence>
<keyword evidence="3 5" id="KW-1133">Transmembrane helix</keyword>
<feature type="transmembrane region" description="Helical" evidence="5">
    <location>
        <begin position="83"/>
        <end position="100"/>
    </location>
</feature>
<feature type="transmembrane region" description="Helical" evidence="5">
    <location>
        <begin position="106"/>
        <end position="130"/>
    </location>
</feature>
<keyword evidence="2 5" id="KW-0812">Transmembrane</keyword>
<dbReference type="GO" id="GO:0022857">
    <property type="term" value="F:transmembrane transporter activity"/>
    <property type="evidence" value="ECO:0007669"/>
    <property type="project" value="InterPro"/>
</dbReference>
<organism evidence="7 8">
    <name type="scientific">Ornithinicoccus hortensis</name>
    <dbReference type="NCBI Taxonomy" id="82346"/>
    <lineage>
        <taxon>Bacteria</taxon>
        <taxon>Bacillati</taxon>
        <taxon>Actinomycetota</taxon>
        <taxon>Actinomycetes</taxon>
        <taxon>Micrococcales</taxon>
        <taxon>Intrasporangiaceae</taxon>
        <taxon>Ornithinicoccus</taxon>
    </lineage>
</organism>
<reference evidence="7 8" key="1">
    <citation type="submission" date="2019-06" db="EMBL/GenBank/DDBJ databases">
        <title>Sequencing the genomes of 1000 actinobacteria strains.</title>
        <authorList>
            <person name="Klenk H.-P."/>
        </authorList>
    </citation>
    <scope>NUCLEOTIDE SEQUENCE [LARGE SCALE GENOMIC DNA]</scope>
    <source>
        <strain evidence="7 8">DSM 12335</strain>
    </source>
</reference>
<sequence>MTTGPTRQEGHGSTAVALGLSAGPLIALGLARFAYAMLLPSMREELAWSYAQAGAMNTSNAAGYLLGAVIAAPLARRLGSRRVFLWGVWTTTVAIALTAASDWYAVLLLVRLAAGFGGGLAFVIGGGLVAEASHRATRGRAALMLGVYYGGVGAGIALAGVLVPWVLSATGGTGWRQGWLVLGVLSLLASLLATVSARGVRDPAPASPGAARWDRGAIGWVVAAYTCFGLGYIAYLTFMTAFLADSGMSGPLIAGFWVLVGVAAWLSPGWGPVFGRVGGARGMAVVLSVLTVGTVLPVFVGGTAAAYLSGVLVGGTFLACVTAISISVRETLPQPHWTAGLGFATVAFGLGQTVGPSLTGWVSDRTHDLGSGLLLSGAILVLGIVLALVHHRRATPQSAA</sequence>
<dbReference type="PANTHER" id="PTHR23537">
    <property type="match status" value="1"/>
</dbReference>
<dbReference type="InterPro" id="IPR010645">
    <property type="entry name" value="MFS_4"/>
</dbReference>
<evidence type="ECO:0000256" key="1">
    <source>
        <dbReference type="ARBA" id="ARBA00004651"/>
    </source>
</evidence>
<keyword evidence="8" id="KW-1185">Reference proteome</keyword>
<dbReference type="SUPFAM" id="SSF103473">
    <property type="entry name" value="MFS general substrate transporter"/>
    <property type="match status" value="1"/>
</dbReference>
<dbReference type="GO" id="GO:0005886">
    <property type="term" value="C:plasma membrane"/>
    <property type="evidence" value="ECO:0007669"/>
    <property type="project" value="UniProtKB-SubCell"/>
</dbReference>
<gene>
    <name evidence="7" type="ORF">FB467_0793</name>
</gene>
<feature type="transmembrane region" description="Helical" evidence="5">
    <location>
        <begin position="218"/>
        <end position="244"/>
    </location>
</feature>
<keyword evidence="4 5" id="KW-0472">Membrane</keyword>
<evidence type="ECO:0000259" key="6">
    <source>
        <dbReference type="PROSITE" id="PS50850"/>
    </source>
</evidence>
<dbReference type="Pfam" id="PF06779">
    <property type="entry name" value="MFS_4"/>
    <property type="match status" value="1"/>
</dbReference>
<feature type="transmembrane region" description="Helical" evidence="5">
    <location>
        <begin position="47"/>
        <end position="71"/>
    </location>
</feature>
<evidence type="ECO:0000313" key="8">
    <source>
        <dbReference type="Proteomes" id="UP000319516"/>
    </source>
</evidence>
<feature type="transmembrane region" description="Helical" evidence="5">
    <location>
        <begin position="250"/>
        <end position="270"/>
    </location>
</feature>
<proteinExistence type="predicted"/>
<comment type="caution">
    <text evidence="7">The sequence shown here is derived from an EMBL/GenBank/DDBJ whole genome shotgun (WGS) entry which is preliminary data.</text>
</comment>
<protein>
    <submittedName>
        <fullName evidence="7">Putative MFS family arabinose efflux permease</fullName>
    </submittedName>
</protein>
<dbReference type="RefSeq" id="WP_141783930.1">
    <property type="nucleotide sequence ID" value="NZ_BAAAIK010000003.1"/>
</dbReference>
<evidence type="ECO:0000256" key="2">
    <source>
        <dbReference type="ARBA" id="ARBA00022692"/>
    </source>
</evidence>
<name>A0A542YNN0_9MICO</name>
<evidence type="ECO:0000256" key="5">
    <source>
        <dbReference type="SAM" id="Phobius"/>
    </source>
</evidence>
<dbReference type="InterPro" id="IPR020846">
    <property type="entry name" value="MFS_dom"/>
</dbReference>
<dbReference type="PANTHER" id="PTHR23537:SF1">
    <property type="entry name" value="SUGAR TRANSPORTER"/>
    <property type="match status" value="1"/>
</dbReference>
<comment type="subcellular location">
    <subcellularLocation>
        <location evidence="1">Cell membrane</location>
        <topology evidence="1">Multi-pass membrane protein</topology>
    </subcellularLocation>
</comment>
<feature type="transmembrane region" description="Helical" evidence="5">
    <location>
        <begin position="282"/>
        <end position="300"/>
    </location>
</feature>
<feature type="transmembrane region" description="Helical" evidence="5">
    <location>
        <begin position="142"/>
        <end position="167"/>
    </location>
</feature>
<feature type="transmembrane region" description="Helical" evidence="5">
    <location>
        <begin position="12"/>
        <end position="35"/>
    </location>
</feature>
<feature type="transmembrane region" description="Helical" evidence="5">
    <location>
        <begin position="179"/>
        <end position="197"/>
    </location>
</feature>
<feature type="domain" description="Major facilitator superfamily (MFS) profile" evidence="6">
    <location>
        <begin position="15"/>
        <end position="395"/>
    </location>
</feature>
<accession>A0A542YNN0</accession>
<feature type="transmembrane region" description="Helical" evidence="5">
    <location>
        <begin position="306"/>
        <end position="328"/>
    </location>
</feature>